<dbReference type="Proteomes" id="UP001519308">
    <property type="component" value="Unassembled WGS sequence"/>
</dbReference>
<reference evidence="3 4" key="1">
    <citation type="submission" date="2021-03" db="EMBL/GenBank/DDBJ databases">
        <title>Genomic Encyclopedia of Type Strains, Phase IV (KMG-IV): sequencing the most valuable type-strain genomes for metagenomic binning, comparative biology and taxonomic classification.</title>
        <authorList>
            <person name="Goeker M."/>
        </authorList>
    </citation>
    <scope>NUCLEOTIDE SEQUENCE [LARGE SCALE GENOMIC DNA]</scope>
    <source>
        <strain evidence="3 4">DSM 28650</strain>
    </source>
</reference>
<accession>A0ABS4K7H7</accession>
<gene>
    <name evidence="3" type="ORF">J2Z44_003575</name>
</gene>
<dbReference type="Pfam" id="PF13791">
    <property type="entry name" value="Sigma_reg_C"/>
    <property type="match status" value="1"/>
</dbReference>
<keyword evidence="1" id="KW-0472">Membrane</keyword>
<organism evidence="3 4">
    <name type="scientific">Clostridium punense</name>
    <dbReference type="NCBI Taxonomy" id="1054297"/>
    <lineage>
        <taxon>Bacteria</taxon>
        <taxon>Bacillati</taxon>
        <taxon>Bacillota</taxon>
        <taxon>Clostridia</taxon>
        <taxon>Eubacteriales</taxon>
        <taxon>Clostridiaceae</taxon>
        <taxon>Clostridium</taxon>
    </lineage>
</organism>
<protein>
    <recommendedName>
        <fullName evidence="2">Sigma factor regulator C-terminal domain-containing protein</fullName>
    </recommendedName>
</protein>
<keyword evidence="1" id="KW-0812">Transmembrane</keyword>
<evidence type="ECO:0000259" key="2">
    <source>
        <dbReference type="Pfam" id="PF13791"/>
    </source>
</evidence>
<dbReference type="RefSeq" id="WP_021283765.1">
    <property type="nucleotide sequence ID" value="NZ_JAGGLL010000036.1"/>
</dbReference>
<comment type="caution">
    <text evidence="3">The sequence shown here is derived from an EMBL/GenBank/DDBJ whole genome shotgun (WGS) entry which is preliminary data.</text>
</comment>
<keyword evidence="4" id="KW-1185">Reference proteome</keyword>
<evidence type="ECO:0000313" key="3">
    <source>
        <dbReference type="EMBL" id="MBP2023733.1"/>
    </source>
</evidence>
<feature type="transmembrane region" description="Helical" evidence="1">
    <location>
        <begin position="72"/>
        <end position="91"/>
    </location>
</feature>
<proteinExistence type="predicted"/>
<name>A0ABS4K7H7_9CLOT</name>
<dbReference type="InterPro" id="IPR025672">
    <property type="entry name" value="Sigma_reg_C_dom"/>
</dbReference>
<keyword evidence="1" id="KW-1133">Transmembrane helix</keyword>
<evidence type="ECO:0000256" key="1">
    <source>
        <dbReference type="SAM" id="Phobius"/>
    </source>
</evidence>
<dbReference type="EMBL" id="JAGGLL010000036">
    <property type="protein sequence ID" value="MBP2023733.1"/>
    <property type="molecule type" value="Genomic_DNA"/>
</dbReference>
<sequence length="398" mass="45913">MSFKDLLDKYKNGTASEEEIVLVEEELQKYEVISDYLSEGYDIDFENHSLNLIDNTDTTSVKRTVNKKLRKTILSSVIIVFSILFTTNYIISPLVSSFYYNPSQKSVAKYQDDLYFDLKAITELNLPGYAINTVHSQNLGFGKYDIYFERVNLFNKETKNTNTTIKRNLQNGDSFHDFFPINYMEFLDIAPDDRNRSSVEYRRNERNEELINYIKELNPRSYVSSYVILQGDITAKDFDELRKKYNDKVTFRWAAVRTAPYGTHNEYLSGFNPNLNDGSVTGDSVDKVKYPYLQLVDYMKDGIDSGTFNGSFEEAYTKHFISLLKYANDRKKAVIALDGGNKIESQYYKNALNYVESNGVNIYGLLIHGEASELLKFLDNEKIKTIEIKGVLASKYVN</sequence>
<evidence type="ECO:0000313" key="4">
    <source>
        <dbReference type="Proteomes" id="UP001519308"/>
    </source>
</evidence>
<feature type="domain" description="Sigma factor regulator C-terminal" evidence="2">
    <location>
        <begin position="238"/>
        <end position="387"/>
    </location>
</feature>